<evidence type="ECO:0000256" key="1">
    <source>
        <dbReference type="ARBA" id="ARBA00004294"/>
    </source>
</evidence>
<keyword evidence="3" id="KW-1000">Mitochondrion outer membrane</keyword>
<dbReference type="Pfam" id="PF10568">
    <property type="entry name" value="Tom37"/>
    <property type="match status" value="1"/>
</dbReference>
<keyword evidence="4" id="KW-0653">Protein transport</keyword>
<dbReference type="GO" id="GO:0015031">
    <property type="term" value="P:protein transport"/>
    <property type="evidence" value="ECO:0007669"/>
    <property type="project" value="UniProtKB-KW"/>
</dbReference>
<dbReference type="EMBL" id="JABCYN010000001">
    <property type="protein sequence ID" value="KAF6016278.1"/>
    <property type="molecule type" value="Genomic_DNA"/>
</dbReference>
<proteinExistence type="predicted"/>
<dbReference type="GO" id="GO:0001401">
    <property type="term" value="C:SAM complex"/>
    <property type="evidence" value="ECO:0007669"/>
    <property type="project" value="InterPro"/>
</dbReference>
<reference evidence="8 11" key="2">
    <citation type="journal article" date="2020" name="Appl. Microbiol. Biotechnol.">
        <title>Targeted gene deletion in Brettanomyces bruxellensis with an expression-free CRISPR-Cas9 system.</title>
        <authorList>
            <person name="Varela C."/>
            <person name="Bartel C."/>
            <person name="Onetto C."/>
            <person name="Borneman A."/>
        </authorList>
    </citation>
    <scope>NUCLEOTIDE SEQUENCE [LARGE SCALE GENOMIC DNA]</scope>
    <source>
        <strain evidence="8 11">AWRI1613</strain>
    </source>
</reference>
<dbReference type="PANTHER" id="PTHR12289">
    <property type="entry name" value="METAXIN RELATED"/>
    <property type="match status" value="1"/>
</dbReference>
<dbReference type="InterPro" id="IPR050931">
    <property type="entry name" value="Mito_Protein_Transport_Metaxin"/>
</dbReference>
<keyword evidence="10" id="KW-1185">Reference proteome</keyword>
<dbReference type="STRING" id="5007.A0A3F2Y242"/>
<reference evidence="9 10" key="1">
    <citation type="submission" date="2019-07" db="EMBL/GenBank/DDBJ databases">
        <authorList>
            <person name="Friedrich A."/>
            <person name="Schacherer J."/>
        </authorList>
    </citation>
    <scope>NUCLEOTIDE SEQUENCE [LARGE SCALE GENOMIC DNA]</scope>
</reference>
<protein>
    <submittedName>
        <fullName evidence="9">DEBR0S1_08856g1_1</fullName>
    </submittedName>
</protein>
<evidence type="ECO:0000313" key="10">
    <source>
        <dbReference type="Proteomes" id="UP000478008"/>
    </source>
</evidence>
<evidence type="ECO:0000256" key="5">
    <source>
        <dbReference type="ARBA" id="ARBA00023128"/>
    </source>
</evidence>
<accession>A0A3F2Y242</accession>
<evidence type="ECO:0000259" key="7">
    <source>
        <dbReference type="Pfam" id="PF10568"/>
    </source>
</evidence>
<name>A0A3F2Y242_DEKBR</name>
<evidence type="ECO:0000256" key="2">
    <source>
        <dbReference type="ARBA" id="ARBA00022448"/>
    </source>
</evidence>
<keyword evidence="2" id="KW-0813">Transport</keyword>
<organism evidence="9 10">
    <name type="scientific">Dekkera bruxellensis</name>
    <name type="common">Brettanomyces custersii</name>
    <dbReference type="NCBI Taxonomy" id="5007"/>
    <lineage>
        <taxon>Eukaryota</taxon>
        <taxon>Fungi</taxon>
        <taxon>Dikarya</taxon>
        <taxon>Ascomycota</taxon>
        <taxon>Saccharomycotina</taxon>
        <taxon>Pichiomycetes</taxon>
        <taxon>Pichiales</taxon>
        <taxon>Pichiaceae</taxon>
        <taxon>Brettanomyces</taxon>
    </lineage>
</organism>
<dbReference type="InterPro" id="IPR019564">
    <property type="entry name" value="Sam37/metaxin_N"/>
</dbReference>
<evidence type="ECO:0000256" key="6">
    <source>
        <dbReference type="ARBA" id="ARBA00023136"/>
    </source>
</evidence>
<dbReference type="PANTHER" id="PTHR12289:SF41">
    <property type="entry name" value="FAILED AXON CONNECTIONS-RELATED"/>
    <property type="match status" value="1"/>
</dbReference>
<evidence type="ECO:0000256" key="4">
    <source>
        <dbReference type="ARBA" id="ARBA00022927"/>
    </source>
</evidence>
<dbReference type="GO" id="GO:0007005">
    <property type="term" value="P:mitochondrion organization"/>
    <property type="evidence" value="ECO:0007669"/>
    <property type="project" value="TreeGrafter"/>
</dbReference>
<dbReference type="EMBL" id="CABFWN010000001">
    <property type="protein sequence ID" value="VUG16143.1"/>
    <property type="molecule type" value="Genomic_DNA"/>
</dbReference>
<feature type="domain" description="Mitochondrial outer membrane transport complex Sam37/metaxin N-terminal" evidence="7">
    <location>
        <begin position="20"/>
        <end position="143"/>
    </location>
</feature>
<keyword evidence="6" id="KW-0472">Membrane</keyword>
<dbReference type="Proteomes" id="UP000478008">
    <property type="component" value="Unassembled WGS sequence"/>
</dbReference>
<evidence type="ECO:0000313" key="11">
    <source>
        <dbReference type="Proteomes" id="UP000568158"/>
    </source>
</evidence>
<comment type="subcellular location">
    <subcellularLocation>
        <location evidence="1">Mitochondrion outer membrane</location>
    </subcellularLocation>
</comment>
<dbReference type="AlphaFoldDB" id="A0A3F2Y242"/>
<sequence length="301" mass="33851">MTNVYVWGDGSQLASFDAPSIAIAHYLALYYPDIKLIPNSNVSGSYNGTLPMLITENGQQIHGYKGIVEYLKGNFIGNGKLEEQKDAEMNLIYGGFMESLLETFEVITAYNLFLNKDNYIKYTRPLFKNLLPFPLQYGTPLRLKRAASDLCENYGITADDLFKDENSHDLEMIKAKEKELNSTPVLNNVQKLQVEKSLNDLAMKKSALTNMKCVDLLDEIVSQYKKLKIKDTSACGILFLSYLQVNTLPALKCTFVKEFLRQKSPSLLDLVGSFSKTSNTFHIEPRPLSLVSSLQSAVRTL</sequence>
<evidence type="ECO:0000313" key="9">
    <source>
        <dbReference type="EMBL" id="VUG16143.1"/>
    </source>
</evidence>
<evidence type="ECO:0000256" key="3">
    <source>
        <dbReference type="ARBA" id="ARBA00022787"/>
    </source>
</evidence>
<keyword evidence="5" id="KW-0496">Mitochondrion</keyword>
<gene>
    <name evidence="9" type="ORF">DEBR0S1_08856G</name>
    <name evidence="8" type="ORF">HII12_000018</name>
</gene>
<evidence type="ECO:0000313" key="8">
    <source>
        <dbReference type="EMBL" id="KAF6016278.1"/>
    </source>
</evidence>
<dbReference type="Proteomes" id="UP000568158">
    <property type="component" value="Unassembled WGS sequence"/>
</dbReference>